<protein>
    <submittedName>
        <fullName evidence="2">Uncharacterized protein</fullName>
    </submittedName>
</protein>
<name>A0A4R0R9J4_9APHY</name>
<feature type="non-terminal residue" evidence="2">
    <location>
        <position position="97"/>
    </location>
</feature>
<feature type="transmembrane region" description="Helical" evidence="1">
    <location>
        <begin position="38"/>
        <end position="62"/>
    </location>
</feature>
<keyword evidence="1" id="KW-0812">Transmembrane</keyword>
<dbReference type="OrthoDB" id="3265025at2759"/>
<gene>
    <name evidence="2" type="ORF">EIP91_005763</name>
</gene>
<dbReference type="EMBL" id="RWJN01000310">
    <property type="protein sequence ID" value="TCD63273.1"/>
    <property type="molecule type" value="Genomic_DNA"/>
</dbReference>
<organism evidence="2 3">
    <name type="scientific">Steccherinum ochraceum</name>
    <dbReference type="NCBI Taxonomy" id="92696"/>
    <lineage>
        <taxon>Eukaryota</taxon>
        <taxon>Fungi</taxon>
        <taxon>Dikarya</taxon>
        <taxon>Basidiomycota</taxon>
        <taxon>Agaricomycotina</taxon>
        <taxon>Agaricomycetes</taxon>
        <taxon>Polyporales</taxon>
        <taxon>Steccherinaceae</taxon>
        <taxon>Steccherinum</taxon>
    </lineage>
</organism>
<evidence type="ECO:0000313" key="2">
    <source>
        <dbReference type="EMBL" id="TCD63273.1"/>
    </source>
</evidence>
<dbReference type="AlphaFoldDB" id="A0A4R0R9J4"/>
<proteinExistence type="predicted"/>
<dbReference type="STRING" id="92696.A0A4R0R9J4"/>
<comment type="caution">
    <text evidence="2">The sequence shown here is derived from an EMBL/GenBank/DDBJ whole genome shotgun (WGS) entry which is preliminary data.</text>
</comment>
<sequence>MPSLSDPDPRTFADHPLYLIARDAHASLAPNSTQRTTLIVAGVYIVVIAILWHVPYISFVIYPFKLLTVGFHEVRPNIPTLLLPTNTQLKDEPRIHG</sequence>
<accession>A0A4R0R9J4</accession>
<evidence type="ECO:0000256" key="1">
    <source>
        <dbReference type="SAM" id="Phobius"/>
    </source>
</evidence>
<keyword evidence="1" id="KW-0472">Membrane</keyword>
<evidence type="ECO:0000313" key="3">
    <source>
        <dbReference type="Proteomes" id="UP000292702"/>
    </source>
</evidence>
<keyword evidence="3" id="KW-1185">Reference proteome</keyword>
<reference evidence="2 3" key="1">
    <citation type="submission" date="2018-11" db="EMBL/GenBank/DDBJ databases">
        <title>Genome assembly of Steccherinum ochraceum LE-BIN_3174, the white-rot fungus of the Steccherinaceae family (The Residual Polyporoid clade, Polyporales, Basidiomycota).</title>
        <authorList>
            <person name="Fedorova T.V."/>
            <person name="Glazunova O.A."/>
            <person name="Landesman E.O."/>
            <person name="Moiseenko K.V."/>
            <person name="Psurtseva N.V."/>
            <person name="Savinova O.S."/>
            <person name="Shakhova N.V."/>
            <person name="Tyazhelova T.V."/>
            <person name="Vasina D.V."/>
        </authorList>
    </citation>
    <scope>NUCLEOTIDE SEQUENCE [LARGE SCALE GENOMIC DNA]</scope>
    <source>
        <strain evidence="2 3">LE-BIN_3174</strain>
    </source>
</reference>
<dbReference type="Proteomes" id="UP000292702">
    <property type="component" value="Unassembled WGS sequence"/>
</dbReference>
<keyword evidence="1" id="KW-1133">Transmembrane helix</keyword>